<evidence type="ECO:0000256" key="1">
    <source>
        <dbReference type="ARBA" id="ARBA00001141"/>
    </source>
</evidence>
<dbReference type="NCBIfam" id="TIGR00530">
    <property type="entry name" value="AGP_acyltrn"/>
    <property type="match status" value="1"/>
</dbReference>
<evidence type="ECO:0000256" key="11">
    <source>
        <dbReference type="RuleBase" id="RU361267"/>
    </source>
</evidence>
<evidence type="ECO:0000313" key="15">
    <source>
        <dbReference type="Proteomes" id="UP001501706"/>
    </source>
</evidence>
<name>A0ABN1C4Q8_9BURK</name>
<evidence type="ECO:0000256" key="7">
    <source>
        <dbReference type="ARBA" id="ARBA00022516"/>
    </source>
</evidence>
<reference evidence="14 15" key="1">
    <citation type="journal article" date="2019" name="Int. J. Syst. Evol. Microbiol.">
        <title>The Global Catalogue of Microorganisms (GCM) 10K type strain sequencing project: providing services to taxonomists for standard genome sequencing and annotation.</title>
        <authorList>
            <consortium name="The Broad Institute Genomics Platform"/>
            <consortium name="The Broad Institute Genome Sequencing Center for Infectious Disease"/>
            <person name="Wu L."/>
            <person name="Ma J."/>
        </authorList>
    </citation>
    <scope>NUCLEOTIDE SEQUENCE [LARGE SCALE GENOMIC DNA]</scope>
    <source>
        <strain evidence="14 15">JCM 14330</strain>
    </source>
</reference>
<dbReference type="EMBL" id="BAAAEN010000011">
    <property type="protein sequence ID" value="GAA0511784.1"/>
    <property type="molecule type" value="Genomic_DNA"/>
</dbReference>
<proteinExistence type="inferred from homology"/>
<keyword evidence="12" id="KW-0812">Transmembrane</keyword>
<evidence type="ECO:0000259" key="13">
    <source>
        <dbReference type="SMART" id="SM00563"/>
    </source>
</evidence>
<dbReference type="PANTHER" id="PTHR10434">
    <property type="entry name" value="1-ACYL-SN-GLYCEROL-3-PHOSPHATE ACYLTRANSFERASE"/>
    <property type="match status" value="1"/>
</dbReference>
<comment type="pathway">
    <text evidence="2">Phospholipid metabolism; CDP-diacylglycerol biosynthesis; CDP-diacylglycerol from sn-glycerol 3-phosphate: step 2/3.</text>
</comment>
<dbReference type="CDD" id="cd07989">
    <property type="entry name" value="LPLAT_AGPAT-like"/>
    <property type="match status" value="1"/>
</dbReference>
<dbReference type="InterPro" id="IPR002123">
    <property type="entry name" value="Plipid/glycerol_acylTrfase"/>
</dbReference>
<keyword evidence="11" id="KW-0594">Phospholipid biosynthesis</keyword>
<evidence type="ECO:0000256" key="4">
    <source>
        <dbReference type="ARBA" id="ARBA00008655"/>
    </source>
</evidence>
<comment type="pathway">
    <text evidence="3">Lipid metabolism.</text>
</comment>
<dbReference type="InterPro" id="IPR004552">
    <property type="entry name" value="AGP_acyltrans"/>
</dbReference>
<evidence type="ECO:0000256" key="12">
    <source>
        <dbReference type="SAM" id="Phobius"/>
    </source>
</evidence>
<sequence length="256" mass="28832">MRAWFRLAAHLLRFSLRFLLVTLWVIFGLIVLATVFRRFDVARRDRINCWWSRWLLRWCGVRVYVSGHPPVEGAALLIANHVSWLDIYALSSVRCTIFVGKRELRDWPVLGWLIAGVGTVFIERGNRRALHHVAQAMGERFARGQLIGLFPEGTTSDGLDVLPFHAGLFEPARRAGVPVLPVALRYLHHGARSTLPSYVGEETLMGNAWRVLGSTGVAVQVVYLPPATAENGDEDHRHAMAARVREAIRAEVRQAD</sequence>
<evidence type="ECO:0000256" key="9">
    <source>
        <dbReference type="ARBA" id="ARBA00023098"/>
    </source>
</evidence>
<keyword evidence="15" id="KW-1185">Reference proteome</keyword>
<keyword evidence="8 11" id="KW-0808">Transferase</keyword>
<dbReference type="SMART" id="SM00563">
    <property type="entry name" value="PlsC"/>
    <property type="match status" value="1"/>
</dbReference>
<keyword evidence="7 11" id="KW-0444">Lipid biosynthesis</keyword>
<comment type="domain">
    <text evidence="11">The HXXXXD motif is essential for acyltransferase activity and may constitute the binding site for the phosphate moiety of the glycerol-3-phosphate.</text>
</comment>
<comment type="caution">
    <text evidence="14">The sequence shown here is derived from an EMBL/GenBank/DDBJ whole genome shotgun (WGS) entry which is preliminary data.</text>
</comment>
<feature type="domain" description="Phospholipid/glycerol acyltransferase" evidence="13">
    <location>
        <begin position="75"/>
        <end position="187"/>
    </location>
</feature>
<keyword evidence="12" id="KW-1133">Transmembrane helix</keyword>
<comment type="catalytic activity">
    <reaction evidence="1 11">
        <text>a 1-acyl-sn-glycero-3-phosphate + an acyl-CoA = a 1,2-diacyl-sn-glycero-3-phosphate + CoA</text>
        <dbReference type="Rhea" id="RHEA:19709"/>
        <dbReference type="ChEBI" id="CHEBI:57287"/>
        <dbReference type="ChEBI" id="CHEBI:57970"/>
        <dbReference type="ChEBI" id="CHEBI:58342"/>
        <dbReference type="ChEBI" id="CHEBI:58608"/>
        <dbReference type="EC" id="2.3.1.51"/>
    </reaction>
</comment>
<organism evidence="14 15">
    <name type="scientific">Pigmentiphaga daeguensis</name>
    <dbReference type="NCBI Taxonomy" id="414049"/>
    <lineage>
        <taxon>Bacteria</taxon>
        <taxon>Pseudomonadati</taxon>
        <taxon>Pseudomonadota</taxon>
        <taxon>Betaproteobacteria</taxon>
        <taxon>Burkholderiales</taxon>
        <taxon>Alcaligenaceae</taxon>
        <taxon>Pigmentiphaga</taxon>
    </lineage>
</organism>
<dbReference type="EC" id="2.3.1.51" evidence="5 11"/>
<evidence type="ECO:0000256" key="3">
    <source>
        <dbReference type="ARBA" id="ARBA00005189"/>
    </source>
</evidence>
<evidence type="ECO:0000313" key="14">
    <source>
        <dbReference type="EMBL" id="GAA0511784.1"/>
    </source>
</evidence>
<dbReference type="RefSeq" id="WP_254914558.1">
    <property type="nucleotide sequence ID" value="NZ_BAAAEN010000011.1"/>
</dbReference>
<keyword evidence="10 11" id="KW-0012">Acyltransferase</keyword>
<dbReference type="GO" id="GO:0016746">
    <property type="term" value="F:acyltransferase activity"/>
    <property type="evidence" value="ECO:0007669"/>
    <property type="project" value="UniProtKB-KW"/>
</dbReference>
<dbReference type="PANTHER" id="PTHR10434:SF64">
    <property type="entry name" value="1-ACYL-SN-GLYCEROL-3-PHOSPHATE ACYLTRANSFERASE-RELATED"/>
    <property type="match status" value="1"/>
</dbReference>
<gene>
    <name evidence="14" type="ORF">GCM10009097_31380</name>
</gene>
<keyword evidence="11" id="KW-1208">Phospholipid metabolism</keyword>
<dbReference type="SUPFAM" id="SSF69593">
    <property type="entry name" value="Glycerol-3-phosphate (1)-acyltransferase"/>
    <property type="match status" value="1"/>
</dbReference>
<evidence type="ECO:0000256" key="6">
    <source>
        <dbReference type="ARBA" id="ARBA00016139"/>
    </source>
</evidence>
<protein>
    <recommendedName>
        <fullName evidence="6 11">1-acyl-sn-glycerol-3-phosphate acyltransferase</fullName>
        <ecNumber evidence="5 11">2.3.1.51</ecNumber>
    </recommendedName>
</protein>
<accession>A0ABN1C4Q8</accession>
<comment type="similarity">
    <text evidence="4 11">Belongs to the 1-acyl-sn-glycerol-3-phosphate acyltransferase family.</text>
</comment>
<evidence type="ECO:0000256" key="10">
    <source>
        <dbReference type="ARBA" id="ARBA00023315"/>
    </source>
</evidence>
<feature type="transmembrane region" description="Helical" evidence="12">
    <location>
        <begin position="14"/>
        <end position="36"/>
    </location>
</feature>
<keyword evidence="12" id="KW-0472">Membrane</keyword>
<evidence type="ECO:0000256" key="2">
    <source>
        <dbReference type="ARBA" id="ARBA00004728"/>
    </source>
</evidence>
<evidence type="ECO:0000256" key="5">
    <source>
        <dbReference type="ARBA" id="ARBA00013211"/>
    </source>
</evidence>
<dbReference type="Proteomes" id="UP001501706">
    <property type="component" value="Unassembled WGS sequence"/>
</dbReference>
<keyword evidence="9 11" id="KW-0443">Lipid metabolism</keyword>
<evidence type="ECO:0000256" key="8">
    <source>
        <dbReference type="ARBA" id="ARBA00022679"/>
    </source>
</evidence>
<dbReference type="Pfam" id="PF01553">
    <property type="entry name" value="Acyltransferase"/>
    <property type="match status" value="1"/>
</dbReference>